<protein>
    <submittedName>
        <fullName evidence="1">Uncharacterized protein</fullName>
    </submittedName>
</protein>
<proteinExistence type="predicted"/>
<accession>A0A7M2SNX3</accession>
<organism evidence="1 2">
    <name type="scientific">Streptomyces ferrugineus</name>
    <dbReference type="NCBI Taxonomy" id="1413221"/>
    <lineage>
        <taxon>Bacteria</taxon>
        <taxon>Bacillati</taxon>
        <taxon>Actinomycetota</taxon>
        <taxon>Actinomycetes</taxon>
        <taxon>Kitasatosporales</taxon>
        <taxon>Streptomycetaceae</taxon>
        <taxon>Streptomyces</taxon>
    </lineage>
</organism>
<dbReference type="RefSeq" id="WP_194043524.1">
    <property type="nucleotide sequence ID" value="NZ_CP063373.1"/>
</dbReference>
<sequence>MLLPRPVEGAEGPYDAEYLPRLEMTFHAVEEPITKPVAKLGGDPVWLDEPCWPVHPGTREPLDFIGQFPVPVEASEERRMAYLFLSYDDYETGGVDPEDGEAVLLIQPGGRIPEFAAIGPAGTKGRSLWRFGPEEKLVPVEFRVELTPVPDEVERNLELHGVVDVDNYLGGRPAYPDWAGVKAPWRFYFCLAGTDLDEQYFLNFAHGYGYA</sequence>
<dbReference type="KEGG" id="sfeu:IM697_00270"/>
<keyword evidence="2" id="KW-1185">Reference proteome</keyword>
<dbReference type="Proteomes" id="UP000594205">
    <property type="component" value="Chromosome"/>
</dbReference>
<gene>
    <name evidence="1" type="ORF">IM697_00270</name>
</gene>
<dbReference type="AlphaFoldDB" id="A0A7M2SNX3"/>
<reference evidence="1 2" key="1">
    <citation type="submission" date="2020-10" db="EMBL/GenBank/DDBJ databases">
        <title>Streptomyces ferrugineus complate genome analysis.</title>
        <authorList>
            <person name="Anwar N."/>
        </authorList>
    </citation>
    <scope>NUCLEOTIDE SEQUENCE [LARGE SCALE GENOMIC DNA]</scope>
    <source>
        <strain evidence="1 2">CCTCC AA2014009</strain>
    </source>
</reference>
<evidence type="ECO:0000313" key="2">
    <source>
        <dbReference type="Proteomes" id="UP000594205"/>
    </source>
</evidence>
<dbReference type="EMBL" id="CP063373">
    <property type="protein sequence ID" value="QOV36951.1"/>
    <property type="molecule type" value="Genomic_DNA"/>
</dbReference>
<name>A0A7M2SNX3_9ACTN</name>
<evidence type="ECO:0000313" key="1">
    <source>
        <dbReference type="EMBL" id="QOV36951.1"/>
    </source>
</evidence>